<dbReference type="Pfam" id="PF00583">
    <property type="entry name" value="Acetyltransf_1"/>
    <property type="match status" value="1"/>
</dbReference>
<dbReference type="RefSeq" id="WP_179605730.1">
    <property type="nucleotide sequence ID" value="NZ_BAABEH010000001.1"/>
</dbReference>
<reference evidence="2 3" key="1">
    <citation type="submission" date="2020-07" db="EMBL/GenBank/DDBJ databases">
        <title>Sequencing the genomes of 1000 actinobacteria strains.</title>
        <authorList>
            <person name="Klenk H.-P."/>
        </authorList>
    </citation>
    <scope>NUCLEOTIDE SEQUENCE [LARGE SCALE GENOMIC DNA]</scope>
    <source>
        <strain evidence="2 3">DSM 15165</strain>
    </source>
</reference>
<dbReference type="InterPro" id="IPR016181">
    <property type="entry name" value="Acyl_CoA_acyltransferase"/>
</dbReference>
<evidence type="ECO:0000259" key="1">
    <source>
        <dbReference type="PROSITE" id="PS51186"/>
    </source>
</evidence>
<dbReference type="SUPFAM" id="SSF55729">
    <property type="entry name" value="Acyl-CoA N-acyltransferases (Nat)"/>
    <property type="match status" value="1"/>
</dbReference>
<evidence type="ECO:0000313" key="2">
    <source>
        <dbReference type="EMBL" id="NYJ23855.1"/>
    </source>
</evidence>
<organism evidence="2 3">
    <name type="scientific">Leifsonia shinshuensis</name>
    <dbReference type="NCBI Taxonomy" id="150026"/>
    <lineage>
        <taxon>Bacteria</taxon>
        <taxon>Bacillati</taxon>
        <taxon>Actinomycetota</taxon>
        <taxon>Actinomycetes</taxon>
        <taxon>Micrococcales</taxon>
        <taxon>Microbacteriaceae</taxon>
        <taxon>Leifsonia</taxon>
    </lineage>
</organism>
<evidence type="ECO:0000313" key="3">
    <source>
        <dbReference type="Proteomes" id="UP000578352"/>
    </source>
</evidence>
<comment type="caution">
    <text evidence="2">The sequence shown here is derived from an EMBL/GenBank/DDBJ whole genome shotgun (WGS) entry which is preliminary data.</text>
</comment>
<accession>A0A853CZB2</accession>
<dbReference type="Proteomes" id="UP000578352">
    <property type="component" value="Unassembled WGS sequence"/>
</dbReference>
<sequence length="232" mass="24762">MPTPTERADEYWSAVFRVEPAALRVPGVHTTYVDDPNAGIYVLRIGGTVRVRARAALRGRLDGLVRELPVPAALDAAVWRSALRGTDHLILGPAAHFLTGALIGSSAPEVHPAQDDVRRMAERIPADEVEESGVLEPDVERFGVWSDDGALVAVSALGDWVGGRTDVGLLVAPAARARGFGAQAAAIALHAATRRAGLARWRCREDNAASLRLASRFGLEPYGRNLGIRVAL</sequence>
<feature type="domain" description="N-acetyltransferase" evidence="1">
    <location>
        <begin position="101"/>
        <end position="232"/>
    </location>
</feature>
<name>A0A853CZB2_9MICO</name>
<dbReference type="InterPro" id="IPR000182">
    <property type="entry name" value="GNAT_dom"/>
</dbReference>
<dbReference type="PROSITE" id="PS51186">
    <property type="entry name" value="GNAT"/>
    <property type="match status" value="1"/>
</dbReference>
<dbReference type="AlphaFoldDB" id="A0A853CZB2"/>
<protein>
    <submittedName>
        <fullName evidence="2">GNAT superfamily N-acetyltransferase</fullName>
    </submittedName>
</protein>
<dbReference type="GO" id="GO:0016747">
    <property type="term" value="F:acyltransferase activity, transferring groups other than amino-acyl groups"/>
    <property type="evidence" value="ECO:0007669"/>
    <property type="project" value="InterPro"/>
</dbReference>
<keyword evidence="2" id="KW-0808">Transferase</keyword>
<dbReference type="EMBL" id="JACCFL010000001">
    <property type="protein sequence ID" value="NYJ23855.1"/>
    <property type="molecule type" value="Genomic_DNA"/>
</dbReference>
<dbReference type="Gene3D" id="3.40.630.30">
    <property type="match status" value="1"/>
</dbReference>
<proteinExistence type="predicted"/>
<gene>
    <name evidence="2" type="ORF">HNR13_002142</name>
</gene>